<keyword evidence="2" id="KW-1185">Reference proteome</keyword>
<organism evidence="1 2">
    <name type="scientific">Gigaspora margarita</name>
    <dbReference type="NCBI Taxonomy" id="4874"/>
    <lineage>
        <taxon>Eukaryota</taxon>
        <taxon>Fungi</taxon>
        <taxon>Fungi incertae sedis</taxon>
        <taxon>Mucoromycota</taxon>
        <taxon>Glomeromycotina</taxon>
        <taxon>Glomeromycetes</taxon>
        <taxon>Diversisporales</taxon>
        <taxon>Gigasporaceae</taxon>
        <taxon>Gigaspora</taxon>
    </lineage>
</organism>
<dbReference type="EMBL" id="CAJVQB010086246">
    <property type="protein sequence ID" value="CAG8847109.1"/>
    <property type="molecule type" value="Genomic_DNA"/>
</dbReference>
<reference evidence="1 2" key="1">
    <citation type="submission" date="2021-06" db="EMBL/GenBank/DDBJ databases">
        <authorList>
            <person name="Kallberg Y."/>
            <person name="Tangrot J."/>
            <person name="Rosling A."/>
        </authorList>
    </citation>
    <scope>NUCLEOTIDE SEQUENCE [LARGE SCALE GENOMIC DNA]</scope>
    <source>
        <strain evidence="1 2">120-4 pot B 10/14</strain>
    </source>
</reference>
<proteinExistence type="predicted"/>
<feature type="non-terminal residue" evidence="1">
    <location>
        <position position="99"/>
    </location>
</feature>
<protein>
    <submittedName>
        <fullName evidence="1">26308_t:CDS:1</fullName>
    </submittedName>
</protein>
<evidence type="ECO:0000313" key="2">
    <source>
        <dbReference type="Proteomes" id="UP000789901"/>
    </source>
</evidence>
<evidence type="ECO:0000313" key="1">
    <source>
        <dbReference type="EMBL" id="CAG8847109.1"/>
    </source>
</evidence>
<feature type="non-terminal residue" evidence="1">
    <location>
        <position position="1"/>
    </location>
</feature>
<dbReference type="Proteomes" id="UP000789901">
    <property type="component" value="Unassembled WGS sequence"/>
</dbReference>
<comment type="caution">
    <text evidence="1">The sequence shown here is derived from an EMBL/GenBank/DDBJ whole genome shotgun (WGS) entry which is preliminary data.</text>
</comment>
<gene>
    <name evidence="1" type="ORF">GMARGA_LOCUS38501</name>
</gene>
<accession>A0ABN7X3V9</accession>
<sequence length="99" mass="11559">VEKYGNKQEFNIRCYHVERSNGAIRRRTLVCEHYSQPEATKSKDPKKVTTSKHVGFESYNSKIKRLILELAERLSLCILEEDKRTEYALFCVLIPKAVL</sequence>
<name>A0ABN7X3V9_GIGMA</name>